<feature type="non-terminal residue" evidence="1">
    <location>
        <position position="253"/>
    </location>
</feature>
<dbReference type="OrthoDB" id="446902at2759"/>
<feature type="non-terminal residue" evidence="1">
    <location>
        <position position="1"/>
    </location>
</feature>
<comment type="caution">
    <text evidence="1">The sequence shown here is derived from an EMBL/GenBank/DDBJ whole genome shotgun (WGS) entry which is preliminary data.</text>
</comment>
<sequence length="253" mass="28075">VAMTSQVDSAAYFSQRAAEVYLTTRVITALQDAGLKTLSQLAFCVGQPGQLLPQTDFDNWTNSLLQNMTIGPLEPSHGLLDAAMQQWDSRSLKHIGPEKCHSREEEVQNLKSAASTVSLEGGKLKLVDSNSLQDLEIEGSLQVLQALRRRGVAYHFAQLISWDVHERYIDTLFKYVTRPAQPGYRKVSLRQVLRADKLAFAKLAEQGEDIRADVNGKLPLDIAMQSVLQEYELLVALLPLPETEGKGKKGKSK</sequence>
<name>A0A813CJU2_9DINO</name>
<protein>
    <submittedName>
        <fullName evidence="1">Uncharacterized protein</fullName>
    </submittedName>
</protein>
<evidence type="ECO:0000313" key="1">
    <source>
        <dbReference type="EMBL" id="CAE7942727.1"/>
    </source>
</evidence>
<keyword evidence="2" id="KW-1185">Reference proteome</keyword>
<dbReference type="Proteomes" id="UP000601435">
    <property type="component" value="Unassembled WGS sequence"/>
</dbReference>
<dbReference type="AlphaFoldDB" id="A0A813CJU2"/>
<gene>
    <name evidence="1" type="ORF">SNEC2469_LOCUS34770</name>
</gene>
<evidence type="ECO:0000313" key="2">
    <source>
        <dbReference type="Proteomes" id="UP000601435"/>
    </source>
</evidence>
<dbReference type="EMBL" id="CAJNJA010097535">
    <property type="protein sequence ID" value="CAE7942727.1"/>
    <property type="molecule type" value="Genomic_DNA"/>
</dbReference>
<proteinExistence type="predicted"/>
<organism evidence="1 2">
    <name type="scientific">Symbiodinium necroappetens</name>
    <dbReference type="NCBI Taxonomy" id="1628268"/>
    <lineage>
        <taxon>Eukaryota</taxon>
        <taxon>Sar</taxon>
        <taxon>Alveolata</taxon>
        <taxon>Dinophyceae</taxon>
        <taxon>Suessiales</taxon>
        <taxon>Symbiodiniaceae</taxon>
        <taxon>Symbiodinium</taxon>
    </lineage>
</organism>
<accession>A0A813CJU2</accession>
<reference evidence="1" key="1">
    <citation type="submission" date="2021-02" db="EMBL/GenBank/DDBJ databases">
        <authorList>
            <person name="Dougan E. K."/>
            <person name="Rhodes N."/>
            <person name="Thang M."/>
            <person name="Chan C."/>
        </authorList>
    </citation>
    <scope>NUCLEOTIDE SEQUENCE</scope>
</reference>